<evidence type="ECO:0000313" key="3">
    <source>
        <dbReference type="Proteomes" id="UP000187166"/>
    </source>
</evidence>
<sequence>MKKSRGFTLIELVICIGILLILLSIANINLNVRDKIEAKEQLKTMALDIKQLKNYSQVNNCRTSIKINNDGYILNFLGKSRHVKFNKLVKLKSTNVRVINFTTEGKPSFLANKNSAGTINYTINDKKTVKITIQPVTGKVSYDEFKN</sequence>
<dbReference type="InterPro" id="IPR012902">
    <property type="entry name" value="N_methyl_site"/>
</dbReference>
<dbReference type="STRING" id="1465756.BIV18_09245"/>
<keyword evidence="1" id="KW-0812">Transmembrane</keyword>
<proteinExistence type="predicted"/>
<reference evidence="2 3" key="1">
    <citation type="journal article" date="2016" name="Appl. Environ. Microbiol.">
        <title>Function and Phylogeny of Bacterial Butyryl Coenzyme A:Acetate Transferases and Their Diversity in the Proximal Colon of Swine.</title>
        <authorList>
            <person name="Trachsel J."/>
            <person name="Bayles D.O."/>
            <person name="Looft T."/>
            <person name="Levine U.Y."/>
            <person name="Allen H.K."/>
        </authorList>
    </citation>
    <scope>NUCLEOTIDE SEQUENCE [LARGE SCALE GENOMIC DNA]</scope>
    <source>
        <strain evidence="2 3">35-6-1</strain>
    </source>
</reference>
<gene>
    <name evidence="2" type="ORF">BIV18_09245</name>
</gene>
<dbReference type="Gene3D" id="3.30.700.10">
    <property type="entry name" value="Glycoprotein, Type 4 Pilin"/>
    <property type="match status" value="1"/>
</dbReference>
<dbReference type="SUPFAM" id="SSF54523">
    <property type="entry name" value="Pili subunits"/>
    <property type="match status" value="1"/>
</dbReference>
<dbReference type="Proteomes" id="UP000187166">
    <property type="component" value="Unassembled WGS sequence"/>
</dbReference>
<dbReference type="NCBIfam" id="TIGR02532">
    <property type="entry name" value="IV_pilin_GFxxxE"/>
    <property type="match status" value="1"/>
</dbReference>
<comment type="caution">
    <text evidence="2">The sequence shown here is derived from an EMBL/GenBank/DDBJ whole genome shotgun (WGS) entry which is preliminary data.</text>
</comment>
<feature type="transmembrane region" description="Helical" evidence="1">
    <location>
        <begin position="7"/>
        <end position="26"/>
    </location>
</feature>
<protein>
    <submittedName>
        <fullName evidence="2">Prepilin-type N-terminal cleavage/methylation domain-containing protein</fullName>
    </submittedName>
</protein>
<keyword evidence="3" id="KW-1185">Reference proteome</keyword>
<evidence type="ECO:0000256" key="1">
    <source>
        <dbReference type="SAM" id="Phobius"/>
    </source>
</evidence>
<accession>A0A1U7M1Y0</accession>
<dbReference type="EMBL" id="MJIH01000001">
    <property type="protein sequence ID" value="OLR65680.1"/>
    <property type="molecule type" value="Genomic_DNA"/>
</dbReference>
<keyword evidence="1" id="KW-0472">Membrane</keyword>
<dbReference type="InterPro" id="IPR045584">
    <property type="entry name" value="Pilin-like"/>
</dbReference>
<evidence type="ECO:0000313" key="2">
    <source>
        <dbReference type="EMBL" id="OLR65680.1"/>
    </source>
</evidence>
<dbReference type="AlphaFoldDB" id="A0A1U7M1Y0"/>
<name>A0A1U7M1Y0_9FIRM</name>
<keyword evidence="1" id="KW-1133">Transmembrane helix</keyword>
<dbReference type="Pfam" id="PF07963">
    <property type="entry name" value="N_methyl"/>
    <property type="match status" value="1"/>
</dbReference>
<organism evidence="2 3">
    <name type="scientific">Peptoniphilus porci</name>
    <dbReference type="NCBI Taxonomy" id="2652280"/>
    <lineage>
        <taxon>Bacteria</taxon>
        <taxon>Bacillati</taxon>
        <taxon>Bacillota</taxon>
        <taxon>Tissierellia</taxon>
        <taxon>Tissierellales</taxon>
        <taxon>Peptoniphilaceae</taxon>
        <taxon>Peptoniphilus</taxon>
    </lineage>
</organism>